<dbReference type="EMBL" id="JACAZE010000028">
    <property type="protein sequence ID" value="KAF7289584.1"/>
    <property type="molecule type" value="Genomic_DNA"/>
</dbReference>
<proteinExistence type="predicted"/>
<sequence>MSHESSSAHLIDTLPADILGQIFSLYAACDPKTDWFGLDYSRSKDWNPATDPAWQITRVCAAWRDFALATPLLWRTLSISGEVLYSLESLRGLLGLQLARSAQTPLIIDLGASWRESTAGSRAVILEVLIGEAHRWEDVKLKLNQDDLQLLAAMSSDLVFPQLKQLALAVEVNDLLDNGFTPPFRNMPLLQKLGLRAIPAPSPLEHLPWSQITSFVITWPMSLLARVEDFFAMLRSVAPTVVDLAIHGCGFRTRDLSRVGNELIILPRLESLTLVFAETFYLHRLAMPALQNFCIRGFSGPARADGFLNGPTRPSVTRFSFLSLDATPKISAMLLATLRCLPSLRSLVLGVVSEGPIITEDFLSPGLLKVLECGPGEANLIPDLEELELRGQFATASGLSSFIKMLQSRCLPQGCLHTVDCTELEGSDTANQEIQKAVLPIKCII</sequence>
<name>A0A8H6VVA5_MYCCL</name>
<accession>A0A8H6VVA5</accession>
<gene>
    <name evidence="1" type="ORF">HMN09_01320400</name>
</gene>
<reference evidence="1" key="1">
    <citation type="submission" date="2020-05" db="EMBL/GenBank/DDBJ databases">
        <title>Mycena genomes resolve the evolution of fungal bioluminescence.</title>
        <authorList>
            <person name="Tsai I.J."/>
        </authorList>
    </citation>
    <scope>NUCLEOTIDE SEQUENCE</scope>
    <source>
        <strain evidence="1">110903Hualien_Pintung</strain>
    </source>
</reference>
<dbReference type="InterPro" id="IPR032675">
    <property type="entry name" value="LRR_dom_sf"/>
</dbReference>
<dbReference type="AlphaFoldDB" id="A0A8H6VVA5"/>
<organism evidence="1 2">
    <name type="scientific">Mycena chlorophos</name>
    <name type="common">Agaric fungus</name>
    <name type="synonym">Agaricus chlorophos</name>
    <dbReference type="NCBI Taxonomy" id="658473"/>
    <lineage>
        <taxon>Eukaryota</taxon>
        <taxon>Fungi</taxon>
        <taxon>Dikarya</taxon>
        <taxon>Basidiomycota</taxon>
        <taxon>Agaricomycotina</taxon>
        <taxon>Agaricomycetes</taxon>
        <taxon>Agaricomycetidae</taxon>
        <taxon>Agaricales</taxon>
        <taxon>Marasmiineae</taxon>
        <taxon>Mycenaceae</taxon>
        <taxon>Mycena</taxon>
    </lineage>
</organism>
<dbReference type="Gene3D" id="1.20.1280.50">
    <property type="match status" value="1"/>
</dbReference>
<evidence type="ECO:0000313" key="2">
    <source>
        <dbReference type="Proteomes" id="UP000613580"/>
    </source>
</evidence>
<dbReference type="SUPFAM" id="SSF52047">
    <property type="entry name" value="RNI-like"/>
    <property type="match status" value="1"/>
</dbReference>
<evidence type="ECO:0000313" key="1">
    <source>
        <dbReference type="EMBL" id="KAF7289584.1"/>
    </source>
</evidence>
<dbReference type="Proteomes" id="UP000613580">
    <property type="component" value="Unassembled WGS sequence"/>
</dbReference>
<keyword evidence="2" id="KW-1185">Reference proteome</keyword>
<dbReference type="Gene3D" id="3.80.10.10">
    <property type="entry name" value="Ribonuclease Inhibitor"/>
    <property type="match status" value="1"/>
</dbReference>
<dbReference type="OrthoDB" id="3365698at2759"/>
<protein>
    <submittedName>
        <fullName evidence="1">F-box domain-containing protein</fullName>
    </submittedName>
</protein>
<comment type="caution">
    <text evidence="1">The sequence shown here is derived from an EMBL/GenBank/DDBJ whole genome shotgun (WGS) entry which is preliminary data.</text>
</comment>